<name>W0VAA6_9BURK</name>
<dbReference type="AlphaFoldDB" id="W0VAA6"/>
<reference evidence="1 2" key="1">
    <citation type="journal article" date="2015" name="Genome Announc.">
        <title>Genome Sequence of Mushroom Soft-Rot Pathogen Janthinobacterium agaricidamnosum.</title>
        <authorList>
            <person name="Graupner K."/>
            <person name="Lackner G."/>
            <person name="Hertweck C."/>
        </authorList>
    </citation>
    <scope>NUCLEOTIDE SEQUENCE [LARGE SCALE GENOMIC DNA]</scope>
    <source>
        <strain evidence="2">NBRC 102515 / DSM 9628</strain>
    </source>
</reference>
<accession>W0VAA6</accession>
<keyword evidence="2" id="KW-1185">Reference proteome</keyword>
<evidence type="ECO:0000313" key="2">
    <source>
        <dbReference type="Proteomes" id="UP000027604"/>
    </source>
</evidence>
<gene>
    <name evidence="1" type="ORF">GJA_4211</name>
</gene>
<dbReference type="Proteomes" id="UP000027604">
    <property type="component" value="Chromosome I"/>
</dbReference>
<protein>
    <submittedName>
        <fullName evidence="1">Uncharacterized protein</fullName>
    </submittedName>
</protein>
<evidence type="ECO:0000313" key="1">
    <source>
        <dbReference type="EMBL" id="CDG84821.1"/>
    </source>
</evidence>
<proteinExistence type="predicted"/>
<dbReference type="KEGG" id="jag:GJA_4211"/>
<sequence length="97" mass="11264">MDNFINLITMKLYPGIFIINVQLKVRQHAEFFYSHMKMDQQVNTGKSIPEEMSLSDGRQTPGYWPQTIWLLSIALSGTCRELIKKQKCQGFRLNALL</sequence>
<dbReference type="PATRIC" id="fig|1349767.4.peg.785"/>
<dbReference type="EMBL" id="HG322949">
    <property type="protein sequence ID" value="CDG84821.1"/>
    <property type="molecule type" value="Genomic_DNA"/>
</dbReference>
<dbReference type="HOGENOM" id="CLU_2342976_0_0_4"/>
<dbReference type="STRING" id="1349767.GJA_4211"/>
<organism evidence="1 2">
    <name type="scientific">Janthinobacterium agaricidamnosum NBRC 102515 = DSM 9628</name>
    <dbReference type="NCBI Taxonomy" id="1349767"/>
    <lineage>
        <taxon>Bacteria</taxon>
        <taxon>Pseudomonadati</taxon>
        <taxon>Pseudomonadota</taxon>
        <taxon>Betaproteobacteria</taxon>
        <taxon>Burkholderiales</taxon>
        <taxon>Oxalobacteraceae</taxon>
        <taxon>Janthinobacterium</taxon>
    </lineage>
</organism>
<dbReference type="RefSeq" id="WP_144241599.1">
    <property type="nucleotide sequence ID" value="NZ_HG322949.1"/>
</dbReference>